<name>A0ABN8Q804_9CNID</name>
<protein>
    <recommendedName>
        <fullName evidence="4">NACHT domain-containing protein</fullName>
    </recommendedName>
</protein>
<dbReference type="Gene3D" id="3.40.50.300">
    <property type="entry name" value="P-loop containing nucleotide triphosphate hydrolases"/>
    <property type="match status" value="1"/>
</dbReference>
<feature type="region of interest" description="Disordered" evidence="3">
    <location>
        <begin position="529"/>
        <end position="548"/>
    </location>
</feature>
<feature type="region of interest" description="Disordered" evidence="3">
    <location>
        <begin position="743"/>
        <end position="787"/>
    </location>
</feature>
<dbReference type="InterPro" id="IPR027417">
    <property type="entry name" value="P-loop_NTPase"/>
</dbReference>
<evidence type="ECO:0000256" key="1">
    <source>
        <dbReference type="ARBA" id="ARBA00022741"/>
    </source>
</evidence>
<feature type="compositionally biased region" description="Polar residues" evidence="3">
    <location>
        <begin position="877"/>
        <end position="888"/>
    </location>
</feature>
<dbReference type="Gene3D" id="3.80.10.10">
    <property type="entry name" value="Ribonuclease Inhibitor"/>
    <property type="match status" value="1"/>
</dbReference>
<dbReference type="PANTHER" id="PTHR46312:SF2">
    <property type="entry name" value="NUCLEOTIDE-BINDING OLIGOMERIZATION DOMAIN-CONTAINING PROTEIN 2-LIKE"/>
    <property type="match status" value="1"/>
</dbReference>
<sequence length="924" mass="103876">VCCYCHLGIGKTVFTKKATFDWSQQRYSETLGAFDLVLLVRLRDVSNLQDVPSILTACEVLDSNGAISVHNLYDYVRRHQEKVLLILDGYDEYVYNSKNESPVFKIWKKSQLRDCCVVITSREMKAETLRNYSDAQFKIDGFNYQRQEEFARRFLKDDKDIEDFFMYLWQHNLSELAQIPLLLLMLCLLWTKTTREELPKERADIFAQFMTTMFDHMCEKKSAEESVSAKDYSDELYALGRLAFKALLQGQLYFPFSQLPAGYSLIERLIEVGLFQVLNMATLNPEKGVYFIHKSVQEYLAGNFLKEDLTSKKAEGTNSLSNVDSVEKIFKINEALKFAGELSEEAARDILIQLGMAAKKEELTEFKFDNETPSKKDLSEEQRNFISLCNELFFYCSAETRKNLFPTFLSSLGGVLVINDKQLNVIVMEKLVQTAETPNYVFFSTKEQDYSNLIILTQQLNAVIVSSAGEKKASEILSNLTWRHIGEFFLKKEENNTHLYLAKIVKDKDEDIPFPCDIIKALISKQETTKKTNMNGDESSEESSSSCCSKRHGLSRVRRIKARWVNRSEVEQLIEMMAFITAPHQIMVVGEHGEVLDAEVTESLLRNIQVTHKLKELMLHLPSGIGPNEVTSSPAVELFISNLFKKAPNLESLHMSSNPLLGAGVDSLIQHLSCAPHLKGLGLGGVKMTPQQVMDLSSAIKQHSNITLLVSYYHDFDGNPYPEHEWPSEDFWKKKYPSLFSHSSTESQTQKQQIPAETPLSIHDSPFPADDRDTVGRTFSAPPDPTADPMLAVSSISTAHGSSHGLTPAAAYSGTLLHNVQYSQHYSSPDIYTYHHSAPSTILTPGGSLGNDSHLFTGSGLSTVSQDEPEVGCLSVNESETRPSTQDVPSHDPGTAGPVPVPLHSASKVFIHVTTKTKFYNLIS</sequence>
<dbReference type="EMBL" id="CALNXK010000111">
    <property type="protein sequence ID" value="CAH3158489.1"/>
    <property type="molecule type" value="Genomic_DNA"/>
</dbReference>
<dbReference type="Pfam" id="PF05729">
    <property type="entry name" value="NACHT"/>
    <property type="match status" value="1"/>
</dbReference>
<evidence type="ECO:0000256" key="2">
    <source>
        <dbReference type="ARBA" id="ARBA00022840"/>
    </source>
</evidence>
<dbReference type="InterPro" id="IPR007111">
    <property type="entry name" value="NACHT_NTPase"/>
</dbReference>
<keyword evidence="1" id="KW-0547">Nucleotide-binding</keyword>
<dbReference type="Proteomes" id="UP001159405">
    <property type="component" value="Unassembled WGS sequence"/>
</dbReference>
<keyword evidence="6" id="KW-1185">Reference proteome</keyword>
<dbReference type="SUPFAM" id="SSF52540">
    <property type="entry name" value="P-loop containing nucleoside triphosphate hydrolases"/>
    <property type="match status" value="1"/>
</dbReference>
<reference evidence="5 6" key="1">
    <citation type="submission" date="2022-05" db="EMBL/GenBank/DDBJ databases">
        <authorList>
            <consortium name="Genoscope - CEA"/>
            <person name="William W."/>
        </authorList>
    </citation>
    <scope>NUCLEOTIDE SEQUENCE [LARGE SCALE GENOMIC DNA]</scope>
</reference>
<evidence type="ECO:0000259" key="4">
    <source>
        <dbReference type="Pfam" id="PF05729"/>
    </source>
</evidence>
<proteinExistence type="predicted"/>
<feature type="domain" description="NACHT" evidence="4">
    <location>
        <begin position="8"/>
        <end position="157"/>
    </location>
</feature>
<evidence type="ECO:0000313" key="6">
    <source>
        <dbReference type="Proteomes" id="UP001159405"/>
    </source>
</evidence>
<feature type="compositionally biased region" description="Polar residues" evidence="3">
    <location>
        <begin position="743"/>
        <end position="755"/>
    </location>
</feature>
<dbReference type="InterPro" id="IPR032675">
    <property type="entry name" value="LRR_dom_sf"/>
</dbReference>
<evidence type="ECO:0000256" key="3">
    <source>
        <dbReference type="SAM" id="MobiDB-lite"/>
    </source>
</evidence>
<feature type="region of interest" description="Disordered" evidence="3">
    <location>
        <begin position="877"/>
        <end position="900"/>
    </location>
</feature>
<comment type="caution">
    <text evidence="5">The sequence shown here is derived from an EMBL/GenBank/DDBJ whole genome shotgun (WGS) entry which is preliminary data.</text>
</comment>
<feature type="non-terminal residue" evidence="5">
    <location>
        <position position="1"/>
    </location>
</feature>
<accession>A0ABN8Q804</accession>
<evidence type="ECO:0000313" key="5">
    <source>
        <dbReference type="EMBL" id="CAH3158489.1"/>
    </source>
</evidence>
<dbReference type="PANTHER" id="PTHR46312">
    <property type="entry name" value="NACHT DOMAIN-CONTAINING PROTEIN"/>
    <property type="match status" value="1"/>
</dbReference>
<gene>
    <name evidence="5" type="ORF">PLOB_00003185</name>
</gene>
<dbReference type="SUPFAM" id="SSF52047">
    <property type="entry name" value="RNI-like"/>
    <property type="match status" value="1"/>
</dbReference>
<organism evidence="5 6">
    <name type="scientific">Porites lobata</name>
    <dbReference type="NCBI Taxonomy" id="104759"/>
    <lineage>
        <taxon>Eukaryota</taxon>
        <taxon>Metazoa</taxon>
        <taxon>Cnidaria</taxon>
        <taxon>Anthozoa</taxon>
        <taxon>Hexacorallia</taxon>
        <taxon>Scleractinia</taxon>
        <taxon>Fungiina</taxon>
        <taxon>Poritidae</taxon>
        <taxon>Porites</taxon>
    </lineage>
</organism>
<keyword evidence="2" id="KW-0067">ATP-binding</keyword>